<organism evidence="1 2">
    <name type="scientific">Joostella atrarenae</name>
    <dbReference type="NCBI Taxonomy" id="679257"/>
    <lineage>
        <taxon>Bacteria</taxon>
        <taxon>Pseudomonadati</taxon>
        <taxon>Bacteroidota</taxon>
        <taxon>Flavobacteriia</taxon>
        <taxon>Flavobacteriales</taxon>
        <taxon>Flavobacteriaceae</taxon>
        <taxon>Joostella</taxon>
    </lineage>
</organism>
<dbReference type="PANTHER" id="PTHR33639:SF2">
    <property type="entry name" value="DUF393 DOMAIN-CONTAINING PROTEIN"/>
    <property type="match status" value="1"/>
</dbReference>
<reference evidence="1 2" key="1">
    <citation type="submission" date="2021-01" db="EMBL/GenBank/DDBJ databases">
        <title>Genome sequencing of Joostella atrarenae M1-2 (= KCTC 23194).</title>
        <authorList>
            <person name="Zakaria M.R."/>
            <person name="Lam M.Q."/>
            <person name="Chong C.S."/>
        </authorList>
    </citation>
    <scope>NUCLEOTIDE SEQUENCE [LARGE SCALE GENOMIC DNA]</scope>
    <source>
        <strain evidence="1 2">M1-2</strain>
    </source>
</reference>
<dbReference type="Pfam" id="PF04134">
    <property type="entry name" value="DCC1-like"/>
    <property type="match status" value="1"/>
</dbReference>
<gene>
    <name evidence="1" type="ORF">JM658_06015</name>
</gene>
<dbReference type="Proteomes" id="UP000829517">
    <property type="component" value="Unassembled WGS sequence"/>
</dbReference>
<protein>
    <submittedName>
        <fullName evidence="1">DUF393 domain-containing protein</fullName>
    </submittedName>
</protein>
<proteinExistence type="predicted"/>
<accession>A0ABS9J1S7</accession>
<name>A0ABS9J1S7_9FLAO</name>
<keyword evidence="2" id="KW-1185">Reference proteome</keyword>
<dbReference type="InterPro" id="IPR007263">
    <property type="entry name" value="DCC1-like"/>
</dbReference>
<evidence type="ECO:0000313" key="1">
    <source>
        <dbReference type="EMBL" id="MCF8714382.1"/>
    </source>
</evidence>
<dbReference type="RefSeq" id="WP_236958341.1">
    <property type="nucleotide sequence ID" value="NZ_JAETXX010000002.1"/>
</dbReference>
<dbReference type="EMBL" id="JAETXX010000002">
    <property type="protein sequence ID" value="MCF8714382.1"/>
    <property type="molecule type" value="Genomic_DNA"/>
</dbReference>
<sequence length="141" mass="16103">METLEAGKKIILFDGVCNLCNSSVQFVIKRDKKDVFRFASLQSEVGQRMLKERSIDSSQTDSIVLIEPNVAYYTRSSAAIEIAKEIGGLWSLLSVFNYILPESIRDSIYNFIAKNRYKWFGKKENCPLPTAEEKAKFIDAY</sequence>
<evidence type="ECO:0000313" key="2">
    <source>
        <dbReference type="Proteomes" id="UP000829517"/>
    </source>
</evidence>
<dbReference type="InterPro" id="IPR052927">
    <property type="entry name" value="DCC_oxidoreductase"/>
</dbReference>
<dbReference type="PANTHER" id="PTHR33639">
    <property type="entry name" value="THIOL-DISULFIDE OXIDOREDUCTASE DCC"/>
    <property type="match status" value="1"/>
</dbReference>
<comment type="caution">
    <text evidence="1">The sequence shown here is derived from an EMBL/GenBank/DDBJ whole genome shotgun (WGS) entry which is preliminary data.</text>
</comment>